<feature type="region of interest" description="Disordered" evidence="1">
    <location>
        <begin position="1"/>
        <end position="155"/>
    </location>
</feature>
<evidence type="ECO:0000313" key="3">
    <source>
        <dbReference type="Proteomes" id="UP001165122"/>
    </source>
</evidence>
<dbReference type="AlphaFoldDB" id="A0A9W7DPU2"/>
<name>A0A9W7DPU2_9STRA</name>
<organism evidence="2 3">
    <name type="scientific">Triparma laevis f. longispina</name>
    <dbReference type="NCBI Taxonomy" id="1714387"/>
    <lineage>
        <taxon>Eukaryota</taxon>
        <taxon>Sar</taxon>
        <taxon>Stramenopiles</taxon>
        <taxon>Ochrophyta</taxon>
        <taxon>Bolidophyceae</taxon>
        <taxon>Parmales</taxon>
        <taxon>Triparmaceae</taxon>
        <taxon>Triparma</taxon>
    </lineage>
</organism>
<feature type="compositionally biased region" description="Basic and acidic residues" evidence="1">
    <location>
        <begin position="145"/>
        <end position="155"/>
    </location>
</feature>
<reference evidence="3" key="1">
    <citation type="journal article" date="2023" name="Commun. Biol.">
        <title>Genome analysis of Parmales, the sister group of diatoms, reveals the evolutionary specialization of diatoms from phago-mixotrophs to photoautotrophs.</title>
        <authorList>
            <person name="Ban H."/>
            <person name="Sato S."/>
            <person name="Yoshikawa S."/>
            <person name="Yamada K."/>
            <person name="Nakamura Y."/>
            <person name="Ichinomiya M."/>
            <person name="Sato N."/>
            <person name="Blanc-Mathieu R."/>
            <person name="Endo H."/>
            <person name="Kuwata A."/>
            <person name="Ogata H."/>
        </authorList>
    </citation>
    <scope>NUCLEOTIDE SEQUENCE [LARGE SCALE GENOMIC DNA]</scope>
    <source>
        <strain evidence="3">NIES 3700</strain>
    </source>
</reference>
<feature type="compositionally biased region" description="Low complexity" evidence="1">
    <location>
        <begin position="115"/>
        <end position="127"/>
    </location>
</feature>
<keyword evidence="3" id="KW-1185">Reference proteome</keyword>
<evidence type="ECO:0000313" key="2">
    <source>
        <dbReference type="EMBL" id="GMH50222.1"/>
    </source>
</evidence>
<dbReference type="Proteomes" id="UP001165122">
    <property type="component" value="Unassembled WGS sequence"/>
</dbReference>
<protein>
    <submittedName>
        <fullName evidence="2">Uncharacterized protein</fullName>
    </submittedName>
</protein>
<proteinExistence type="predicted"/>
<comment type="caution">
    <text evidence="2">The sequence shown here is derived from an EMBL/GenBank/DDBJ whole genome shotgun (WGS) entry which is preliminary data.</text>
</comment>
<gene>
    <name evidence="2" type="ORF">TrLO_g9436</name>
</gene>
<feature type="compositionally biased region" description="Low complexity" evidence="1">
    <location>
        <begin position="66"/>
        <end position="77"/>
    </location>
</feature>
<sequence length="187" mass="20207">MFGFGKKSSLPKRDSFTTSPPPTTNPQSAITPPSSNLTPKSSIPPTSPDSFSSPYSQIPVSHSDSLDTLNTTTTNTTNADSGQSMDGRSVRVKSKSRTTSSPRTSPNRKVRIKRSASYGNNSSSSARRVPRAGTKGVATSSQQHDGLRSPARQDAEKWSRTLVWWRTTFALLQAAEGALTRHEKKPS</sequence>
<evidence type="ECO:0000256" key="1">
    <source>
        <dbReference type="SAM" id="MobiDB-lite"/>
    </source>
</evidence>
<accession>A0A9W7DPU2</accession>
<dbReference type="EMBL" id="BRXW01000393">
    <property type="protein sequence ID" value="GMH50222.1"/>
    <property type="molecule type" value="Genomic_DNA"/>
</dbReference>
<feature type="compositionally biased region" description="Polar residues" evidence="1">
    <location>
        <begin position="27"/>
        <end position="62"/>
    </location>
</feature>